<feature type="region of interest" description="Disordered" evidence="1">
    <location>
        <begin position="73"/>
        <end position="122"/>
    </location>
</feature>
<dbReference type="InterPro" id="IPR048911">
    <property type="entry name" value="Bflower"/>
</dbReference>
<sequence>MANVSFYDRHGRAIAWYDDEQDSPAIYMYSGRPVAWISEESIYAYSGVHLGWFVDGWIRDARGNAVCFTTDCSGGPARPARQARPATGARQARPARGARQARPPKPARTSSWSTLTGEGFFE</sequence>
<dbReference type="Pfam" id="PF21784">
    <property type="entry name" value="Bflower"/>
    <property type="match status" value="1"/>
</dbReference>
<comment type="caution">
    <text evidence="3">The sequence shown here is derived from an EMBL/GenBank/DDBJ whole genome shotgun (WGS) entry which is preliminary data.</text>
</comment>
<evidence type="ECO:0000256" key="1">
    <source>
        <dbReference type="SAM" id="MobiDB-lite"/>
    </source>
</evidence>
<accession>A0A1X0N2S2</accession>
<feature type="compositionally biased region" description="Low complexity" evidence="1">
    <location>
        <begin position="74"/>
        <end position="101"/>
    </location>
</feature>
<evidence type="ECO:0000313" key="3">
    <source>
        <dbReference type="EMBL" id="ORC57679.1"/>
    </source>
</evidence>
<protein>
    <recommendedName>
        <fullName evidence="2">4-fold beta flower domain-containing protein</fullName>
    </recommendedName>
</protein>
<reference evidence="4" key="1">
    <citation type="submission" date="2017-02" db="EMBL/GenBank/DDBJ databases">
        <title>Pseudomonas floridae sp. nov., a novel pathogenic bacterial species isolated from tomato.</title>
        <authorList>
            <person name="Timilsina S."/>
            <person name="Vallad G.E."/>
            <person name="Jones J.B."/>
        </authorList>
    </citation>
    <scope>NUCLEOTIDE SEQUENCE [LARGE SCALE GENOMIC DNA]</scope>
    <source>
        <strain evidence="4">GEV388</strain>
    </source>
</reference>
<dbReference type="Proteomes" id="UP000192815">
    <property type="component" value="Unassembled WGS sequence"/>
</dbReference>
<proteinExistence type="predicted"/>
<gene>
    <name evidence="3" type="ORF">BZK31_18540</name>
</gene>
<dbReference type="EMBL" id="MUIO01000075">
    <property type="protein sequence ID" value="ORC57679.1"/>
    <property type="molecule type" value="Genomic_DNA"/>
</dbReference>
<evidence type="ECO:0000259" key="2">
    <source>
        <dbReference type="Pfam" id="PF21784"/>
    </source>
</evidence>
<name>A0A1X0N2S2_9PSED</name>
<organism evidence="3 4">
    <name type="scientific">Pseudomonas floridensis</name>
    <dbReference type="NCBI Taxonomy" id="1958950"/>
    <lineage>
        <taxon>Bacteria</taxon>
        <taxon>Pseudomonadati</taxon>
        <taxon>Pseudomonadota</taxon>
        <taxon>Gammaproteobacteria</taxon>
        <taxon>Pseudomonadales</taxon>
        <taxon>Pseudomonadaceae</taxon>
        <taxon>Pseudomonas</taxon>
    </lineage>
</organism>
<keyword evidence="4" id="KW-1185">Reference proteome</keyword>
<feature type="domain" description="4-fold beta flower" evidence="2">
    <location>
        <begin position="5"/>
        <end position="121"/>
    </location>
</feature>
<dbReference type="RefSeq" id="WP_415639690.1">
    <property type="nucleotide sequence ID" value="NZ_CBCRZR010000024.1"/>
</dbReference>
<dbReference type="AlphaFoldDB" id="A0A1X0N2S2"/>
<evidence type="ECO:0000313" key="4">
    <source>
        <dbReference type="Proteomes" id="UP000192815"/>
    </source>
</evidence>